<keyword evidence="3" id="KW-1185">Reference proteome</keyword>
<feature type="transmembrane region" description="Helical" evidence="1">
    <location>
        <begin position="68"/>
        <end position="87"/>
    </location>
</feature>
<evidence type="ECO:0000313" key="2">
    <source>
        <dbReference type="EMBL" id="MCJ7859690.1"/>
    </source>
</evidence>
<feature type="transmembrane region" description="Helical" evidence="1">
    <location>
        <begin position="93"/>
        <end position="112"/>
    </location>
</feature>
<keyword evidence="1" id="KW-1133">Transmembrane helix</keyword>
<keyword evidence="1" id="KW-0812">Transmembrane</keyword>
<accession>A0A9X1WLU5</accession>
<organism evidence="2 3">
    <name type="scientific">Corynebacterium kalidii</name>
    <dbReference type="NCBI Taxonomy" id="2931982"/>
    <lineage>
        <taxon>Bacteria</taxon>
        <taxon>Bacillati</taxon>
        <taxon>Actinomycetota</taxon>
        <taxon>Actinomycetes</taxon>
        <taxon>Mycobacteriales</taxon>
        <taxon>Corynebacteriaceae</taxon>
        <taxon>Corynebacterium</taxon>
    </lineage>
</organism>
<reference evidence="2" key="1">
    <citation type="submission" date="2022-04" db="EMBL/GenBank/DDBJ databases">
        <title>Corynebacterium kalidii LD5P10.</title>
        <authorList>
            <person name="Sun J.Q."/>
        </authorList>
    </citation>
    <scope>NUCLEOTIDE SEQUENCE</scope>
    <source>
        <strain evidence="2">LD5P10</strain>
    </source>
</reference>
<gene>
    <name evidence="2" type="ORF">MUN33_13375</name>
</gene>
<dbReference type="RefSeq" id="WP_244805398.1">
    <property type="nucleotide sequence ID" value="NZ_JALIEA010000017.1"/>
</dbReference>
<sequence>MPRIFTHARSATAIADPGGLIEDGAATGRFAAPCPLPPDDERVTAALRGSGTMPVSGARLLGLATSQLVLAVAACGVLLVGALLLGAGSVSGTGVGVVLLLLGAGILGFTWTSARGRRRRLLALASAWQNGWLRFAPARVGAVWVDRQVTHGRANSQGANQDNRYWFRAVVEVHPTDSTPVFTVVTDPFQALADHEGAPHDLVSAPNPVDAFEPECTNGWTVARYLAGDDETRFASATVTTNLSVAQISAALTAAGVR</sequence>
<dbReference type="AlphaFoldDB" id="A0A9X1WLU5"/>
<evidence type="ECO:0000256" key="1">
    <source>
        <dbReference type="SAM" id="Phobius"/>
    </source>
</evidence>
<comment type="caution">
    <text evidence="2">The sequence shown here is derived from an EMBL/GenBank/DDBJ whole genome shotgun (WGS) entry which is preliminary data.</text>
</comment>
<keyword evidence="1" id="KW-0472">Membrane</keyword>
<protein>
    <submittedName>
        <fullName evidence="2">Uncharacterized protein</fullName>
    </submittedName>
</protein>
<name>A0A9X1WLU5_9CORY</name>
<proteinExistence type="predicted"/>
<dbReference type="Proteomes" id="UP001139207">
    <property type="component" value="Unassembled WGS sequence"/>
</dbReference>
<evidence type="ECO:0000313" key="3">
    <source>
        <dbReference type="Proteomes" id="UP001139207"/>
    </source>
</evidence>
<dbReference type="EMBL" id="JALIEA010000017">
    <property type="protein sequence ID" value="MCJ7859690.1"/>
    <property type="molecule type" value="Genomic_DNA"/>
</dbReference>